<dbReference type="GeneID" id="93095023"/>
<accession>A0A087CAJ5</accession>
<keyword evidence="2" id="KW-1185">Reference proteome</keyword>
<reference evidence="1 2" key="1">
    <citation type="submission" date="2014-03" db="EMBL/GenBank/DDBJ databases">
        <title>Genomics of Bifidobacteria.</title>
        <authorList>
            <person name="Ventura M."/>
            <person name="Milani C."/>
            <person name="Lugli G.A."/>
        </authorList>
    </citation>
    <scope>NUCLEOTIDE SEQUENCE [LARGE SCALE GENOMIC DNA]</scope>
    <source>
        <strain evidence="1 2">DSM 21395</strain>
    </source>
</reference>
<dbReference type="Proteomes" id="UP000029082">
    <property type="component" value="Unassembled WGS sequence"/>
</dbReference>
<comment type="caution">
    <text evidence="1">The sequence shown here is derived from an EMBL/GenBank/DDBJ whole genome shotgun (WGS) entry which is preliminary data.</text>
</comment>
<proteinExistence type="predicted"/>
<protein>
    <submittedName>
        <fullName evidence="1">Uncharacterized protein</fullName>
    </submittedName>
</protein>
<evidence type="ECO:0000313" key="1">
    <source>
        <dbReference type="EMBL" id="KFI80295.1"/>
    </source>
</evidence>
<evidence type="ECO:0000313" key="2">
    <source>
        <dbReference type="Proteomes" id="UP000029082"/>
    </source>
</evidence>
<dbReference type="AlphaFoldDB" id="A0A087CAJ5"/>
<dbReference type="RefSeq" id="WP_033513489.1">
    <property type="nucleotide sequence ID" value="NZ_JDUO01000015.1"/>
</dbReference>
<organism evidence="1 2">
    <name type="scientific">Bifidobacterium mongoliense DSM 21395</name>
    <dbReference type="NCBI Taxonomy" id="1437603"/>
    <lineage>
        <taxon>Bacteria</taxon>
        <taxon>Bacillati</taxon>
        <taxon>Actinomycetota</taxon>
        <taxon>Actinomycetes</taxon>
        <taxon>Bifidobacteriales</taxon>
        <taxon>Bifidobacteriaceae</taxon>
        <taxon>Bifidobacterium</taxon>
    </lineage>
</organism>
<dbReference type="STRING" id="1437603.GCA_000771525_00505"/>
<gene>
    <name evidence="1" type="ORF">BMON_0167</name>
</gene>
<name>A0A087CAJ5_9BIFI</name>
<dbReference type="EMBL" id="JGZE01000001">
    <property type="protein sequence ID" value="KFI80295.1"/>
    <property type="molecule type" value="Genomic_DNA"/>
</dbReference>
<sequence>MATYEEKRSELIRLGYLKHEHGIDLLSATAVAMLSDVEPERLAEAMRIQPDSNGIRSLPPTLCKDMKRGAKGLMATYDTDDMVEILWHQTHKEQAK</sequence>